<accession>A0A515D5H5</accession>
<dbReference type="Proteomes" id="UP000317572">
    <property type="component" value="Plasmid p1-159"/>
</dbReference>
<evidence type="ECO:0000313" key="2">
    <source>
        <dbReference type="Proteomes" id="UP000317572"/>
    </source>
</evidence>
<reference evidence="1 2" key="1">
    <citation type="submission" date="2018-11" db="EMBL/GenBank/DDBJ databases">
        <title>The first complete genome of Serratia liquefaciens isolated from metalophyte plant revel distinctness adaptive mechanisms in an extreme habitat.</title>
        <authorList>
            <person name="Caneschi W.L."/>
            <person name="Sanchez A.B."/>
            <person name="Felestrino E.B."/>
            <person name="Assis R.A.B."/>
            <person name="Lemes C.G.C."/>
            <person name="Cordeiro I.F."/>
            <person name="Fonseca N.P."/>
            <person name="Villa M."/>
            <person name="Vieira I.T."/>
            <person name="Moraes L.A."/>
            <person name="Kamino L.H.Y."/>
            <person name="do Carmo F."/>
            <person name="Garcia C.M."/>
            <person name="Almeida N.F."/>
            <person name="Silva R.S."/>
            <person name="Ferro J.A."/>
            <person name="Ferro M.I.T."/>
            <person name="Varani A.M."/>
            <person name="Ferreira R.M."/>
            <person name="dos Santos V.L."/>
            <person name="Silva U.C."/>
            <person name="Setubal J.C."/>
            <person name="Moreira L.M."/>
        </authorList>
    </citation>
    <scope>NUCLEOTIDE SEQUENCE [LARGE SCALE GENOMIC DNA]</scope>
    <source>
        <strain evidence="1 2">FG3</strain>
        <plasmid evidence="1 2">p1-159</plasmid>
    </source>
</reference>
<dbReference type="AlphaFoldDB" id="A0A515D5H5"/>
<name>A0A515D5H5_SERLI</name>
<geneLocation type="plasmid" evidence="1 2">
    <name>p1-159</name>
</geneLocation>
<gene>
    <name evidence="1" type="ORF">EGO53_28035</name>
</gene>
<proteinExistence type="predicted"/>
<keyword evidence="1" id="KW-0614">Plasmid</keyword>
<protein>
    <submittedName>
        <fullName evidence="1">Uncharacterized protein</fullName>
    </submittedName>
</protein>
<sequence length="85" mass="10041">MSSSYPWCEKYTIHKIQTIHTIQYVHTLHTIQYIPTGCAFSRSDPFSASFGSPDRHSPPLRRKPQHVAPLQLRFFLYIVFYRADR</sequence>
<evidence type="ECO:0000313" key="1">
    <source>
        <dbReference type="EMBL" id="QDL35659.1"/>
    </source>
</evidence>
<dbReference type="EMBL" id="CP033894">
    <property type="protein sequence ID" value="QDL35659.1"/>
    <property type="molecule type" value="Genomic_DNA"/>
</dbReference>
<organism evidence="1 2">
    <name type="scientific">Serratia liquefaciens</name>
    <dbReference type="NCBI Taxonomy" id="614"/>
    <lineage>
        <taxon>Bacteria</taxon>
        <taxon>Pseudomonadati</taxon>
        <taxon>Pseudomonadota</taxon>
        <taxon>Gammaproteobacteria</taxon>
        <taxon>Enterobacterales</taxon>
        <taxon>Yersiniaceae</taxon>
        <taxon>Serratia</taxon>
    </lineage>
</organism>